<keyword evidence="2" id="KW-1185">Reference proteome</keyword>
<evidence type="ECO:0000313" key="2">
    <source>
        <dbReference type="Proteomes" id="UP000192343"/>
    </source>
</evidence>
<dbReference type="RefSeq" id="WP_083048558.1">
    <property type="nucleotide sequence ID" value="NZ_CAXXQO010000002.1"/>
</dbReference>
<dbReference type="Proteomes" id="UP000192343">
    <property type="component" value="Unassembled WGS sequence"/>
</dbReference>
<accession>A0A1Y1S1L0</accession>
<dbReference type="OrthoDB" id="129664at2"/>
<proteinExistence type="predicted"/>
<sequence length="91" mass="10308">MCALCGTPLPDRKIYRADECPNCGKALRSCRNCQFYAPGKQYDCSEHITEPVRDKEAANYCDYFSPNRNISSSGRAARDDDARDKFNKLFG</sequence>
<dbReference type="EMBL" id="MWQY01000003">
    <property type="protein sequence ID" value="ORC37361.1"/>
    <property type="molecule type" value="Genomic_DNA"/>
</dbReference>
<comment type="caution">
    <text evidence="1">The sequence shown here is derived from an EMBL/GenBank/DDBJ whole genome shotgun (WGS) entry which is preliminary data.</text>
</comment>
<reference evidence="1 2" key="1">
    <citation type="submission" date="2017-03" db="EMBL/GenBank/DDBJ databases">
        <title>Draft Genome sequence of Marispirochaeta sp. strain JC444.</title>
        <authorList>
            <person name="Shivani Y."/>
            <person name="Subhash Y."/>
            <person name="Sasikala C."/>
            <person name="Ramana C."/>
        </authorList>
    </citation>
    <scope>NUCLEOTIDE SEQUENCE [LARGE SCALE GENOMIC DNA]</scope>
    <source>
        <strain evidence="1 2">JC444</strain>
    </source>
</reference>
<gene>
    <name evidence="1" type="ORF">B4O97_03985</name>
</gene>
<dbReference type="STRING" id="1963862.B4O97_03985"/>
<evidence type="ECO:0000313" key="1">
    <source>
        <dbReference type="EMBL" id="ORC37361.1"/>
    </source>
</evidence>
<name>A0A1Y1S1L0_9SPIO</name>
<protein>
    <submittedName>
        <fullName evidence="1">Uncharacterized protein</fullName>
    </submittedName>
</protein>
<organism evidence="1 2">
    <name type="scientific">Marispirochaeta aestuarii</name>
    <dbReference type="NCBI Taxonomy" id="1963862"/>
    <lineage>
        <taxon>Bacteria</taxon>
        <taxon>Pseudomonadati</taxon>
        <taxon>Spirochaetota</taxon>
        <taxon>Spirochaetia</taxon>
        <taxon>Spirochaetales</taxon>
        <taxon>Spirochaetaceae</taxon>
        <taxon>Marispirochaeta</taxon>
    </lineage>
</organism>
<dbReference type="AlphaFoldDB" id="A0A1Y1S1L0"/>